<gene>
    <name evidence="4" type="primary">SSCI29580.1</name>
</gene>
<evidence type="ECO:0000256" key="2">
    <source>
        <dbReference type="SAM" id="MobiDB-lite"/>
    </source>
</evidence>
<dbReference type="PROSITE" id="PS51371">
    <property type="entry name" value="CBS"/>
    <property type="match status" value="1"/>
</dbReference>
<dbReference type="InterPro" id="IPR000644">
    <property type="entry name" value="CBS_dom"/>
</dbReference>
<evidence type="ECO:0000256" key="1">
    <source>
        <dbReference type="PROSITE-ProRule" id="PRU00703"/>
    </source>
</evidence>
<dbReference type="AlphaFoldDB" id="A0A0F7S373"/>
<evidence type="ECO:0000313" key="4">
    <source>
        <dbReference type="EMBL" id="CDW97362.1"/>
    </source>
</evidence>
<evidence type="ECO:0000259" key="3">
    <source>
        <dbReference type="PROSITE" id="PS51371"/>
    </source>
</evidence>
<dbReference type="STRING" id="49012.A0A0F7S373"/>
<reference evidence="5" key="1">
    <citation type="submission" date="2014-06" db="EMBL/GenBank/DDBJ databases">
        <authorList>
            <person name="Berkman P.J."/>
        </authorList>
    </citation>
    <scope>NUCLEOTIDE SEQUENCE [LARGE SCALE GENOMIC DNA]</scope>
</reference>
<accession>A0A0F7S373</accession>
<keyword evidence="5" id="KW-1185">Reference proteome</keyword>
<dbReference type="Gene3D" id="3.90.1280.20">
    <property type="match status" value="1"/>
</dbReference>
<protein>
    <recommendedName>
        <fullName evidence="3">CBS domain-containing protein</fullName>
    </recommendedName>
</protein>
<proteinExistence type="predicted"/>
<feature type="domain" description="CBS" evidence="3">
    <location>
        <begin position="1"/>
        <end position="46"/>
    </location>
</feature>
<dbReference type="SUPFAM" id="SSF54631">
    <property type="entry name" value="CBS-domain pair"/>
    <property type="match status" value="1"/>
</dbReference>
<dbReference type="EMBL" id="CCFA01001602">
    <property type="protein sequence ID" value="CDW97362.1"/>
    <property type="molecule type" value="Genomic_DNA"/>
</dbReference>
<organism evidence="4 5">
    <name type="scientific">Sporisorium scitamineum</name>
    <dbReference type="NCBI Taxonomy" id="49012"/>
    <lineage>
        <taxon>Eukaryota</taxon>
        <taxon>Fungi</taxon>
        <taxon>Dikarya</taxon>
        <taxon>Basidiomycota</taxon>
        <taxon>Ustilaginomycotina</taxon>
        <taxon>Ustilaginomycetes</taxon>
        <taxon>Ustilaginales</taxon>
        <taxon>Ustilaginaceae</taxon>
        <taxon>Sporisorium</taxon>
    </lineage>
</organism>
<dbReference type="Proteomes" id="UP000242770">
    <property type="component" value="Unassembled WGS sequence"/>
</dbReference>
<name>A0A0F7S373_9BASI</name>
<feature type="region of interest" description="Disordered" evidence="2">
    <location>
        <begin position="123"/>
        <end position="169"/>
    </location>
</feature>
<dbReference type="InterPro" id="IPR046342">
    <property type="entry name" value="CBS_dom_sf"/>
</dbReference>
<evidence type="ECO:0000313" key="5">
    <source>
        <dbReference type="Proteomes" id="UP000242770"/>
    </source>
</evidence>
<keyword evidence="1" id="KW-0129">CBS domain</keyword>
<sequence length="169" mass="18754">MALETVMDMFKNLGPRVILVVEYGKLSGLVTVKDVLKRIAMQEKAEAAARSASLPTNSVANVEGFGGGELEILLKEAYEWAQDRWAVVAPHADRLVARFGMGGTGRRGRRQQQGERRYAHLRQSTEDRYDDTEGDTQDVALGATSSSQQQRQKKTTPEQQQFVLGADEE</sequence>